<organism evidence="1">
    <name type="scientific">marine sediment metagenome</name>
    <dbReference type="NCBI Taxonomy" id="412755"/>
    <lineage>
        <taxon>unclassified sequences</taxon>
        <taxon>metagenomes</taxon>
        <taxon>ecological metagenomes</taxon>
    </lineage>
</organism>
<dbReference type="EMBL" id="LAZR01005846">
    <property type="protein sequence ID" value="KKM96678.1"/>
    <property type="molecule type" value="Genomic_DNA"/>
</dbReference>
<dbReference type="AlphaFoldDB" id="A0A0F9LTG0"/>
<reference evidence="1" key="1">
    <citation type="journal article" date="2015" name="Nature">
        <title>Complex archaea that bridge the gap between prokaryotes and eukaryotes.</title>
        <authorList>
            <person name="Spang A."/>
            <person name="Saw J.H."/>
            <person name="Jorgensen S.L."/>
            <person name="Zaremba-Niedzwiedzka K."/>
            <person name="Martijn J."/>
            <person name="Lind A.E."/>
            <person name="van Eijk R."/>
            <person name="Schleper C."/>
            <person name="Guy L."/>
            <person name="Ettema T.J."/>
        </authorList>
    </citation>
    <scope>NUCLEOTIDE SEQUENCE</scope>
</reference>
<comment type="caution">
    <text evidence="1">The sequence shown here is derived from an EMBL/GenBank/DDBJ whole genome shotgun (WGS) entry which is preliminary data.</text>
</comment>
<accession>A0A0F9LTG0</accession>
<name>A0A0F9LTG0_9ZZZZ</name>
<protein>
    <submittedName>
        <fullName evidence="1">Uncharacterized protein</fullName>
    </submittedName>
</protein>
<gene>
    <name evidence="1" type="ORF">LCGC14_1175720</name>
</gene>
<evidence type="ECO:0000313" key="1">
    <source>
        <dbReference type="EMBL" id="KKM96678.1"/>
    </source>
</evidence>
<sequence>MPRRNRSAENILTLTQSASAEIVRGTSTSNVLNLTDAAEMQHKIKLVSSTLALVSIADTENILYLTTFNNLNLTQSALRQGTLSVSVESTLNLTHNIHSALRAEFVEHQLNLQQIVNINKPIHVSASNDLGGEIDLDDADSIFDVDITDPDAVQAYLDVVGLRQGVTLRGSIFNVTAINYLSLSQQAAKAEYVTASNHIHLAQATRTVEYEELISYLNLQQEAVCHKVQDVISTLELDYTLGVDGVFPRAASNQLGLRSVVSYILIDFCNYTPGIGAGSFDYTPPSVVAPTLVRRSTTVFTWPYTIPVLTLGLRNPDMDNVEQFESTRINRRTRGGTLDLFRDESWPKVQRLIFSFSWLCEETRKQRSGLFEFLERSIGQEIGILDFESRQWRGVILTPSTAISEPKFNGFAVSLQFEGELVP</sequence>
<proteinExistence type="predicted"/>